<name>A0ABV7Z219_9DEIO</name>
<gene>
    <name evidence="1" type="ORF">ACFOSB_00920</name>
</gene>
<protein>
    <recommendedName>
        <fullName evidence="3">Uma2 family endonuclease</fullName>
    </recommendedName>
</protein>
<proteinExistence type="predicted"/>
<reference evidence="2" key="1">
    <citation type="journal article" date="2019" name="Int. J. Syst. Evol. Microbiol.">
        <title>The Global Catalogue of Microorganisms (GCM) 10K type strain sequencing project: providing services to taxonomists for standard genome sequencing and annotation.</title>
        <authorList>
            <consortium name="The Broad Institute Genomics Platform"/>
            <consortium name="The Broad Institute Genome Sequencing Center for Infectious Disease"/>
            <person name="Wu L."/>
            <person name="Ma J."/>
        </authorList>
    </citation>
    <scope>NUCLEOTIDE SEQUENCE [LARGE SCALE GENOMIC DNA]</scope>
    <source>
        <strain evidence="2">CCTCC AB 2017081</strain>
    </source>
</reference>
<dbReference type="Proteomes" id="UP001595803">
    <property type="component" value="Unassembled WGS sequence"/>
</dbReference>
<organism evidence="1 2">
    <name type="scientific">Deinococcus rufus</name>
    <dbReference type="NCBI Taxonomy" id="2136097"/>
    <lineage>
        <taxon>Bacteria</taxon>
        <taxon>Thermotogati</taxon>
        <taxon>Deinococcota</taxon>
        <taxon>Deinococci</taxon>
        <taxon>Deinococcales</taxon>
        <taxon>Deinococcaceae</taxon>
        <taxon>Deinococcus</taxon>
    </lineage>
</organism>
<sequence length="56" mass="6121">MSGPPPRAMSVEEYLATEEKSPYKREYVGGFVYPLHAQAGASKRHTLIGTNILGTL</sequence>
<dbReference type="RefSeq" id="WP_322473114.1">
    <property type="nucleotide sequence ID" value="NZ_JBHRZG010000001.1"/>
</dbReference>
<evidence type="ECO:0000313" key="1">
    <source>
        <dbReference type="EMBL" id="MFC3831422.1"/>
    </source>
</evidence>
<accession>A0ABV7Z219</accession>
<comment type="caution">
    <text evidence="1">The sequence shown here is derived from an EMBL/GenBank/DDBJ whole genome shotgun (WGS) entry which is preliminary data.</text>
</comment>
<evidence type="ECO:0000313" key="2">
    <source>
        <dbReference type="Proteomes" id="UP001595803"/>
    </source>
</evidence>
<evidence type="ECO:0008006" key="3">
    <source>
        <dbReference type="Google" id="ProtNLM"/>
    </source>
</evidence>
<dbReference type="EMBL" id="JBHRZG010000001">
    <property type="protein sequence ID" value="MFC3831422.1"/>
    <property type="molecule type" value="Genomic_DNA"/>
</dbReference>
<keyword evidence="2" id="KW-1185">Reference proteome</keyword>